<accession>A0AB33KK55</accession>
<evidence type="ECO:0000256" key="2">
    <source>
        <dbReference type="SAM" id="Phobius"/>
    </source>
</evidence>
<evidence type="ECO:0000256" key="1">
    <source>
        <dbReference type="SAM" id="MobiDB-lite"/>
    </source>
</evidence>
<organism evidence="3">
    <name type="scientific">Streptomyces sp. CMC78</name>
    <dbReference type="NCBI Taxonomy" id="3231512"/>
    <lineage>
        <taxon>Bacteria</taxon>
        <taxon>Bacillati</taxon>
        <taxon>Actinomycetota</taxon>
        <taxon>Actinomycetes</taxon>
        <taxon>Kitasatosporales</taxon>
        <taxon>Streptomycetaceae</taxon>
        <taxon>Streptomyces</taxon>
    </lineage>
</organism>
<feature type="region of interest" description="Disordered" evidence="1">
    <location>
        <begin position="1"/>
        <end position="20"/>
    </location>
</feature>
<evidence type="ECO:0000313" key="3">
    <source>
        <dbReference type="EMBL" id="BFP55022.1"/>
    </source>
</evidence>
<protein>
    <submittedName>
        <fullName evidence="3">Uncharacterized protein</fullName>
    </submittedName>
</protein>
<dbReference type="KEGG" id="stcm:SCMC78_48290"/>
<keyword evidence="2" id="KW-1133">Transmembrane helix</keyword>
<reference evidence="3" key="1">
    <citation type="submission" date="2024-07" db="EMBL/GenBank/DDBJ databases">
        <title>Complete genome sequences of cellulolytic bacteria, Kitasatospora sp. CMC57 and Streptomyces sp. CMC78, isolated from Japanese agricultural soil.</title>
        <authorList>
            <person name="Hashimoto T."/>
            <person name="Ito M."/>
            <person name="Iwamoto M."/>
            <person name="Fukahori D."/>
            <person name="Shoda T."/>
            <person name="Sakoda M."/>
            <person name="Morohoshi T."/>
            <person name="Mitsuboshi M."/>
            <person name="Nishizawa T."/>
        </authorList>
    </citation>
    <scope>NUCLEOTIDE SEQUENCE</scope>
    <source>
        <strain evidence="3">CMC78</strain>
    </source>
</reference>
<keyword evidence="2" id="KW-0472">Membrane</keyword>
<dbReference type="EMBL" id="AP035884">
    <property type="protein sequence ID" value="BFP55022.1"/>
    <property type="molecule type" value="Genomic_DNA"/>
</dbReference>
<sequence length="73" mass="8112">MRFAPTVRPEPSAARDSAPRTISGARGRAFRVLTVREGDVDAEAGCRARAKVWAWGVVAWAWAWAWAWGWSRG</sequence>
<dbReference type="AlphaFoldDB" id="A0AB33KK55"/>
<gene>
    <name evidence="3" type="ORF">SCMC78_48290</name>
</gene>
<name>A0AB33KK55_9ACTN</name>
<proteinExistence type="predicted"/>
<keyword evidence="2" id="KW-0812">Transmembrane</keyword>
<feature type="transmembrane region" description="Helical" evidence="2">
    <location>
        <begin position="52"/>
        <end position="70"/>
    </location>
</feature>